<name>A0A8J2I625_9PLEO</name>
<dbReference type="OrthoDB" id="3795309at2759"/>
<reference evidence="1" key="1">
    <citation type="submission" date="2021-05" db="EMBL/GenBank/DDBJ databases">
        <authorList>
            <person name="Stam R."/>
        </authorList>
    </citation>
    <scope>NUCLEOTIDE SEQUENCE</scope>
    <source>
        <strain evidence="1">CS162</strain>
    </source>
</reference>
<evidence type="ECO:0000313" key="2">
    <source>
        <dbReference type="Proteomes" id="UP000676310"/>
    </source>
</evidence>
<proteinExistence type="predicted"/>
<protein>
    <submittedName>
        <fullName evidence="1">Uncharacterized protein</fullName>
    </submittedName>
</protein>
<keyword evidence="2" id="KW-1185">Reference proteome</keyword>
<sequence>MSQQTEQARAFAEHDLRQAVLRRVPQLMSIKSGWEKPEIPSLHHHDLADHLLAAVQSYTHDANMAIIARVLQLPQELRDNIYMYLWGTDEEHDPSRSLLYWWDSFDEPWFSKDDDLCKSRWLKTVSMNLRPPHFIDKSFVGPVFAKEALKRFKDTVGKDLRPIGEKNPVAEYGVHDTSMEEFVSKDAFGVGVTVEELARNLDLRVNFQCDTLTDDEFAEIQKSKVHDQGSLVTGTTVYTRDDYLCDLNDGVTALLSIPHNNRVITHNEHGRHIQTRARVVTLAIRQEDDFIVRDLSPILKLVARTYHGLRAKGFTVKVQYYSEDIELNVLFEDDVWEWTNDDWKKNRFAKNKFGIGHSTSAERYVWEQLREHLFQKPDEDVLP</sequence>
<dbReference type="Proteomes" id="UP000676310">
    <property type="component" value="Unassembled WGS sequence"/>
</dbReference>
<dbReference type="RefSeq" id="XP_043168098.1">
    <property type="nucleotide sequence ID" value="XM_043312163.1"/>
</dbReference>
<gene>
    <name evidence="1" type="ORF">ALTATR162_LOCUS4551</name>
</gene>
<comment type="caution">
    <text evidence="1">The sequence shown here is derived from an EMBL/GenBank/DDBJ whole genome shotgun (WGS) entry which is preliminary data.</text>
</comment>
<organism evidence="1 2">
    <name type="scientific">Alternaria atra</name>
    <dbReference type="NCBI Taxonomy" id="119953"/>
    <lineage>
        <taxon>Eukaryota</taxon>
        <taxon>Fungi</taxon>
        <taxon>Dikarya</taxon>
        <taxon>Ascomycota</taxon>
        <taxon>Pezizomycotina</taxon>
        <taxon>Dothideomycetes</taxon>
        <taxon>Pleosporomycetidae</taxon>
        <taxon>Pleosporales</taxon>
        <taxon>Pleosporineae</taxon>
        <taxon>Pleosporaceae</taxon>
        <taxon>Alternaria</taxon>
        <taxon>Alternaria sect. Ulocladioides</taxon>
    </lineage>
</organism>
<dbReference type="EMBL" id="CAJRGZ010000017">
    <property type="protein sequence ID" value="CAG5156755.1"/>
    <property type="molecule type" value="Genomic_DNA"/>
</dbReference>
<accession>A0A8J2I625</accession>
<evidence type="ECO:0000313" key="1">
    <source>
        <dbReference type="EMBL" id="CAG5156755.1"/>
    </source>
</evidence>
<dbReference type="GeneID" id="67016231"/>
<dbReference type="AlphaFoldDB" id="A0A8J2I625"/>